<evidence type="ECO:0000259" key="1">
    <source>
        <dbReference type="Pfam" id="PF09409"/>
    </source>
</evidence>
<organism evidence="2">
    <name type="scientific">Dunaliella tertiolecta</name>
    <name type="common">Green alga</name>
    <dbReference type="NCBI Taxonomy" id="3047"/>
    <lineage>
        <taxon>Eukaryota</taxon>
        <taxon>Viridiplantae</taxon>
        <taxon>Chlorophyta</taxon>
        <taxon>core chlorophytes</taxon>
        <taxon>Chlorophyceae</taxon>
        <taxon>CS clade</taxon>
        <taxon>Chlamydomonadales</taxon>
        <taxon>Dunaliellaceae</taxon>
        <taxon>Dunaliella</taxon>
    </lineage>
</organism>
<dbReference type="Pfam" id="PF09409">
    <property type="entry name" value="PUB"/>
    <property type="match status" value="1"/>
</dbReference>
<dbReference type="SMART" id="SM00580">
    <property type="entry name" value="PUG"/>
    <property type="match status" value="1"/>
</dbReference>
<dbReference type="EMBL" id="HBIP01006897">
    <property type="protein sequence ID" value="CAE0488541.1"/>
    <property type="molecule type" value="Transcribed_RNA"/>
</dbReference>
<dbReference type="PANTHER" id="PTHR47694:SF1">
    <property type="entry name" value="PLANT UBX DOMAIN-CONTAINING PROTEIN 2"/>
    <property type="match status" value="1"/>
</dbReference>
<name>A0A7S3QNS3_DUNTE</name>
<dbReference type="InterPro" id="IPR036339">
    <property type="entry name" value="PUB-like_dom_sf"/>
</dbReference>
<accession>A0A7S3QNS3</accession>
<dbReference type="PANTHER" id="PTHR47694">
    <property type="entry name" value="PLANT UBX DOMAIN-CONTAINING PROTEIN 2"/>
    <property type="match status" value="1"/>
</dbReference>
<sequence>MSKLCTCLNFVCHRPAKLPKVKTEAEKALSAVNSLESLEILGKLLYNAAVQPKEEKFRKIKLSNNKIKQTITDVPEALNLLLTWGWERETSEGEEFLAIPVGKYVSMKDVRLIEDQKNEARKQAHKETVAALRAKA</sequence>
<protein>
    <recommendedName>
        <fullName evidence="1">PUB domain-containing protein</fullName>
    </recommendedName>
</protein>
<gene>
    <name evidence="2" type="ORF">DTER00134_LOCUS3605</name>
</gene>
<dbReference type="CDD" id="cd09212">
    <property type="entry name" value="PUB"/>
    <property type="match status" value="1"/>
</dbReference>
<evidence type="ECO:0000313" key="2">
    <source>
        <dbReference type="EMBL" id="CAE0488541.1"/>
    </source>
</evidence>
<proteinExistence type="predicted"/>
<dbReference type="Gene3D" id="1.20.58.2190">
    <property type="match status" value="1"/>
</dbReference>
<dbReference type="InterPro" id="IPR018997">
    <property type="entry name" value="PUB_domain"/>
</dbReference>
<dbReference type="AlphaFoldDB" id="A0A7S3QNS3"/>
<dbReference type="SUPFAM" id="SSF143503">
    <property type="entry name" value="PUG domain-like"/>
    <property type="match status" value="1"/>
</dbReference>
<reference evidence="2" key="1">
    <citation type="submission" date="2021-01" db="EMBL/GenBank/DDBJ databases">
        <authorList>
            <person name="Corre E."/>
            <person name="Pelletier E."/>
            <person name="Niang G."/>
            <person name="Scheremetjew M."/>
            <person name="Finn R."/>
            <person name="Kale V."/>
            <person name="Holt S."/>
            <person name="Cochrane G."/>
            <person name="Meng A."/>
            <person name="Brown T."/>
            <person name="Cohen L."/>
        </authorList>
    </citation>
    <scope>NUCLEOTIDE SEQUENCE</scope>
    <source>
        <strain evidence="2">CCMP1320</strain>
    </source>
</reference>
<feature type="domain" description="PUB" evidence="1">
    <location>
        <begin position="35"/>
        <end position="110"/>
    </location>
</feature>